<evidence type="ECO:0000313" key="5">
    <source>
        <dbReference type="Proteomes" id="UP001221413"/>
    </source>
</evidence>
<dbReference type="Gene3D" id="3.30.565.10">
    <property type="entry name" value="Histidine kinase-like ATPase, C-terminal domain"/>
    <property type="match status" value="1"/>
</dbReference>
<feature type="coiled-coil region" evidence="1">
    <location>
        <begin position="38"/>
        <end position="65"/>
    </location>
</feature>
<organism evidence="4 5">
    <name type="scientific">Drechslerella dactyloides</name>
    <name type="common">Nematode-trapping fungus</name>
    <name type="synonym">Arthrobotrys dactyloides</name>
    <dbReference type="NCBI Taxonomy" id="74499"/>
    <lineage>
        <taxon>Eukaryota</taxon>
        <taxon>Fungi</taxon>
        <taxon>Dikarya</taxon>
        <taxon>Ascomycota</taxon>
        <taxon>Pezizomycotina</taxon>
        <taxon>Orbiliomycetes</taxon>
        <taxon>Orbiliales</taxon>
        <taxon>Orbiliaceae</taxon>
        <taxon>Drechslerella</taxon>
    </lineage>
</organism>
<comment type="caution">
    <text evidence="4">The sequence shown here is derived from an EMBL/GenBank/DDBJ whole genome shotgun (WGS) entry which is preliminary data.</text>
</comment>
<feature type="compositionally biased region" description="Polar residues" evidence="2">
    <location>
        <begin position="14"/>
        <end position="29"/>
    </location>
</feature>
<feature type="region of interest" description="Disordered" evidence="2">
    <location>
        <begin position="1308"/>
        <end position="1451"/>
    </location>
</feature>
<feature type="compositionally biased region" description="Basic and acidic residues" evidence="2">
    <location>
        <begin position="1407"/>
        <end position="1416"/>
    </location>
</feature>
<protein>
    <recommendedName>
        <fullName evidence="3">Heterokaryon incompatibility domain-containing protein</fullName>
    </recommendedName>
</protein>
<name>A0AAD6NKJ2_DREDA</name>
<gene>
    <name evidence="4" type="ORF">Dda_4217</name>
</gene>
<dbReference type="InterPro" id="IPR052895">
    <property type="entry name" value="HetReg/Transcr_Mod"/>
</dbReference>
<dbReference type="PANTHER" id="PTHR24148:SF64">
    <property type="entry name" value="HETEROKARYON INCOMPATIBILITY DOMAIN-CONTAINING PROTEIN"/>
    <property type="match status" value="1"/>
</dbReference>
<dbReference type="EMBL" id="JAQGDS010000004">
    <property type="protein sequence ID" value="KAJ6261547.1"/>
    <property type="molecule type" value="Genomic_DNA"/>
</dbReference>
<feature type="compositionally biased region" description="Basic and acidic residues" evidence="2">
    <location>
        <begin position="1334"/>
        <end position="1352"/>
    </location>
</feature>
<proteinExistence type="predicted"/>
<feature type="compositionally biased region" description="Basic and acidic residues" evidence="2">
    <location>
        <begin position="1423"/>
        <end position="1451"/>
    </location>
</feature>
<feature type="region of interest" description="Disordered" evidence="2">
    <location>
        <begin position="1"/>
        <end position="36"/>
    </location>
</feature>
<keyword evidence="5" id="KW-1185">Reference proteome</keyword>
<dbReference type="Pfam" id="PF26639">
    <property type="entry name" value="Het-6_barrel"/>
    <property type="match status" value="1"/>
</dbReference>
<evidence type="ECO:0000313" key="4">
    <source>
        <dbReference type="EMBL" id="KAJ6261547.1"/>
    </source>
</evidence>
<dbReference type="Proteomes" id="UP001221413">
    <property type="component" value="Unassembled WGS sequence"/>
</dbReference>
<evidence type="ECO:0000259" key="3">
    <source>
        <dbReference type="Pfam" id="PF06985"/>
    </source>
</evidence>
<feature type="domain" description="Heterokaryon incompatibility" evidence="3">
    <location>
        <begin position="1700"/>
        <end position="1838"/>
    </location>
</feature>
<sequence length="2255" mass="256998">MPLVSWRFGRSAESKQNATNANGDTTVDSRTGVFPESEEDAKSHIAEIQERLNKLKLNKDILDIDSLLMLVAESQYSNSSHVFFELLQNAEDNSYGDRTPEIKIQYENGYVLFESNEIGFSKANVDSICTACKSSKVQSAGKQEEAIGEKGIGFKSVFRIASTVWISSGHYSFRFDKHEILGRVYPVWDPFPSHIKKRKWYTAILMKVLDNINPIEIVDSLKAIDPTILLFLNKIKQLELSSSAMEASSGATWRSGLSTRGTRWRDMLIASTIPTDLEVFSNVLAKSESESTTYYSLRYPVHGLPDHDLRPKNTDITLLFPTSIALIRPVAAYSYLPIRDYGFKFTIQSNFILIANRKEIDDNEWNRSVVEKLPYALLSAVAQFAIGKWESDLDYGWPLLLPLGGLKGSIFESLAENVKRAFSYPTILQDTDGNLHRPADLTYIPQAYRDIDGNPLIPPTHSSKRSLSEKYPLKTIEALNILGVENLSDPEFLKDLAHFIKNSPSIFQEMPDAWHNQVCKVLLRLVEKFKKDIQLLTLVPLRDGSWISSERYNSKPFFQNSPQSVMFPKGVADLKEIHPDVTSTSERGKLFLALGADTPSSDQLAWKIIFEHRFSADDVRPTLLPPRNAVAHLDFLFHSGRTLTNDYIEALLCLTGTEEVFQLPEVYIDSDEPFSAFFLAEDLVSNTETSTDRLKFLHPEYLEVMGPDPAPQAYKWLQETLRVRTLLRVAKKILDGTYEPHQDLLLISSRKPMDLLSTLQYHWDFYAGWFLDPTERPFTRSIQDAPPTLDQGSRQKLVDAISNIEVTCHGGAKAKLKEVFLPLEHLIELSDLASFHPCGRQSNTCSICTTIMTVRVKEKLQASHGVIPLDRFLDVSDAKKQGWHFLQVFGVGVEPDLELFLSRLRQIQGENASHLHVSRIYGQLGRYILKEQQEAIKKFFDEGAFVYIPDEYGGTTGTWHNFSECVWHTATTLKHVPSLSNYYHAHFKLFCSVLKSREVDLKLLKIEAGRLNPRDGVKHVASILRAISLNMDHRRGDISTAADAFEECSMFPVSKDGSAHREYYNRYTLDFDDFSLRTGESKDEWFISDSFDLQAAFEGRVRLSSLPAIFFDLTASALKLIMGLESRLLSRAATQDPIHATCQEEEPSLTKALREKTFYISALLVPQDRVLGVRRLKRARVVQCKEIQVSWTLATAKRQVRSGVTNVKSVCAMESESVVIYYLPGEIDDNYMPVHLANQLARVCNLYRPEDEVLLYQILTQNDHRRLRENLRARLGDIIFREMEAEFARIELEIELLETSIQRRETLTVNKKSMNSNEERPSETQTSDVTGEPIEEKTSDDTVGSDTKEAKPASDSGYEENEDADDMSAPSAKRRRRKKSSSEDEWQSAEEYKDESESDESTSSKDGSADETDKPYSGRKVKSSSEPRIIPRKDRHEDIQRPKRESGRREFMNMNSGVIFKSEPPTFLGEDTQDTRYFGELQVSRFLEEFLPKGFYDPNEHWTSHMRSYHGHQRFSGDSWSSTFTIMETKGRLRELVITKGEIDDSMVNETCTFHVQVCPTNTGSSEPFTLSNSQFETARRLALDKNRVATEVYILARVGNVDGDPSIDLYLDPWRQYLDGSISMESQSNYRGGILEGTSPLISEESINRRLDPQMHEIYRNFPVELDEIRLLRLELDDGEADELRGKFVRVNINSGQPFIAISYCWGRRPDPTNCAYFSTKQGRIPIGDSLAACLRCLRERKVSTLIWADALCINQNDNVEKTRQVRRMGQLYSTADKVVVWIGNEKPEDKRALAILNRLQGQSLKGKVPSIYTDEITQLESFLTREWFTRMWVIQELVLSSEVVIWCGNLETTWDNFMQGIVECEKILSRHTKGADDNQVENAAFLKGSYRAHALHRTRNLYQKGELFNFLKLRKMFFHNRSSRPRDKLFSLLHLAYDIKGGDKPFHPDYDSPDDHVLSRFVKWLAKRTSIPHLLYWAGAAKSAGFCSWMPNLVTDKGPDNYTYPETISEWETTKSSFSAGTLLRVNERDVVANRDKISLKPMPTIKTTVVLFDVIQECSRLEIFPKFMYFHRVLECFRRYIEKLDSYPTGDDNWQEEVLVKTLIGDAPGPLKIASLPYFDQPKQQSEWPAGFEKEVLAIKPNQGAHVYSSLSPESQKLLTDFWATSATFLRKFPCPTACLTGKGFVGVVPEANVGDKIMIMRDAKVPFVVRKTGNADNSYTLIGEAYIHGLMYYKESASFIDGVDREEIHLV</sequence>
<reference evidence="4" key="1">
    <citation type="submission" date="2023-01" db="EMBL/GenBank/DDBJ databases">
        <title>The chitinases involved in constricting ring structure development in the nematode-trapping fungus Drechslerella dactyloides.</title>
        <authorList>
            <person name="Wang R."/>
            <person name="Zhang L."/>
            <person name="Tang P."/>
            <person name="Li S."/>
            <person name="Liang L."/>
        </authorList>
    </citation>
    <scope>NUCLEOTIDE SEQUENCE</scope>
    <source>
        <strain evidence="4">YMF1.00031</strain>
    </source>
</reference>
<feature type="compositionally biased region" description="Acidic residues" evidence="2">
    <location>
        <begin position="1383"/>
        <end position="1400"/>
    </location>
</feature>
<accession>A0AAD6NKJ2</accession>
<dbReference type="PANTHER" id="PTHR24148">
    <property type="entry name" value="ANKYRIN REPEAT DOMAIN-CONTAINING PROTEIN 39 HOMOLOG-RELATED"/>
    <property type="match status" value="1"/>
</dbReference>
<evidence type="ECO:0000256" key="2">
    <source>
        <dbReference type="SAM" id="MobiDB-lite"/>
    </source>
</evidence>
<dbReference type="InterPro" id="IPR036890">
    <property type="entry name" value="HATPase_C_sf"/>
</dbReference>
<feature type="compositionally biased region" description="Acidic residues" evidence="2">
    <location>
        <begin position="1357"/>
        <end position="1366"/>
    </location>
</feature>
<dbReference type="InterPro" id="IPR010730">
    <property type="entry name" value="HET"/>
</dbReference>
<dbReference type="NCBIfam" id="NF047352">
    <property type="entry name" value="P_loop_sacsin"/>
    <property type="match status" value="1"/>
</dbReference>
<dbReference type="Pfam" id="PF06985">
    <property type="entry name" value="HET"/>
    <property type="match status" value="1"/>
</dbReference>
<keyword evidence="1" id="KW-0175">Coiled coil</keyword>
<evidence type="ECO:0000256" key="1">
    <source>
        <dbReference type="SAM" id="Coils"/>
    </source>
</evidence>
<dbReference type="SUPFAM" id="SSF55874">
    <property type="entry name" value="ATPase domain of HSP90 chaperone/DNA topoisomerase II/histidine kinase"/>
    <property type="match status" value="1"/>
</dbReference>